<keyword evidence="3" id="KW-1185">Reference proteome</keyword>
<feature type="non-terminal residue" evidence="2">
    <location>
        <position position="1"/>
    </location>
</feature>
<evidence type="ECO:0000313" key="2">
    <source>
        <dbReference type="EMBL" id="KEK17317.1"/>
    </source>
</evidence>
<evidence type="ECO:0000256" key="1">
    <source>
        <dbReference type="SAM" id="MobiDB-lite"/>
    </source>
</evidence>
<sequence length="186" mass="19861">RAGRARPAAAAPPPFRRVGRTAPSPCSGSSCPPQAPPFKGLAQTVGGQHHQDDHAARHGGQPPGAHQVIAPFGHQRAPLGRGRRGAEAQEAQRRYREDGGAQFQARQHQHGAGGVGHDVAAQHREPALAAAEGRLDIGVRLDPQHFGPHQPRKRGDGGHAGGQRHVDGAEAQHGDHHQRQQQRRDR</sequence>
<accession>A0A073JST9</accession>
<feature type="compositionally biased region" description="Basic and acidic residues" evidence="1">
    <location>
        <begin position="164"/>
        <end position="186"/>
    </location>
</feature>
<feature type="non-terminal residue" evidence="2">
    <location>
        <position position="186"/>
    </location>
</feature>
<feature type="region of interest" description="Disordered" evidence="1">
    <location>
        <begin position="1"/>
        <end position="186"/>
    </location>
</feature>
<dbReference type="Proteomes" id="UP000027778">
    <property type="component" value="Unassembled WGS sequence"/>
</dbReference>
<gene>
    <name evidence="2" type="ORF">BAGA_10325</name>
</gene>
<reference evidence="2 3" key="1">
    <citation type="submission" date="2014-06" db="EMBL/GenBank/DDBJ databases">
        <title>Draft genome sequence of Bacillus gaemokensis JCM 15801 (MCCC 1A00707).</title>
        <authorList>
            <person name="Lai Q."/>
            <person name="Liu Y."/>
            <person name="Shao Z."/>
        </authorList>
    </citation>
    <scope>NUCLEOTIDE SEQUENCE [LARGE SCALE GENOMIC DNA]</scope>
    <source>
        <strain evidence="2 3">JCM 15801</strain>
    </source>
</reference>
<feature type="compositionally biased region" description="Low complexity" evidence="1">
    <location>
        <begin position="20"/>
        <end position="32"/>
    </location>
</feature>
<comment type="caution">
    <text evidence="2">The sequence shown here is derived from an EMBL/GenBank/DDBJ whole genome shotgun (WGS) entry which is preliminary data.</text>
</comment>
<evidence type="ECO:0000313" key="3">
    <source>
        <dbReference type="Proteomes" id="UP000027778"/>
    </source>
</evidence>
<feature type="compositionally biased region" description="Basic and acidic residues" evidence="1">
    <location>
        <begin position="133"/>
        <end position="143"/>
    </location>
</feature>
<proteinExistence type="predicted"/>
<organism evidence="2 3">
    <name type="scientific">Bacillus gaemokensis</name>
    <dbReference type="NCBI Taxonomy" id="574375"/>
    <lineage>
        <taxon>Bacteria</taxon>
        <taxon>Bacillati</taxon>
        <taxon>Bacillota</taxon>
        <taxon>Bacilli</taxon>
        <taxon>Bacillales</taxon>
        <taxon>Bacillaceae</taxon>
        <taxon>Bacillus</taxon>
        <taxon>Bacillus cereus group</taxon>
    </lineage>
</organism>
<dbReference type="EMBL" id="JOTM01000188">
    <property type="protein sequence ID" value="KEK17317.1"/>
    <property type="molecule type" value="Genomic_DNA"/>
</dbReference>
<dbReference type="AlphaFoldDB" id="A0A073JST9"/>
<feature type="compositionally biased region" description="Basic and acidic residues" evidence="1">
    <location>
        <begin position="84"/>
        <end position="99"/>
    </location>
</feature>
<name>A0A073JST9_9BACI</name>
<protein>
    <submittedName>
        <fullName evidence="2">Uncharacterized protein</fullName>
    </submittedName>
</protein>